<dbReference type="AlphaFoldDB" id="A0A1G9UTV1"/>
<dbReference type="InterPro" id="IPR051610">
    <property type="entry name" value="GPI/OXD"/>
</dbReference>
<sequence>MGPKYPYRTPWYGPHTDRVDRAERGERAVLGQTLLLPPVAAVGVNRCTLDDAERATLGPGVERVDLGESLATTAVACNWYRIAPEESLPGGLHAHVDQEELFYVVEGEATFETLDGVVTVTTGEAVRFAPGTFQSGRNAGDETLVVLAVGAPRATDDVRIPFPCPTCDDSTLRLDTEDGLTFGCPACGVDHDPDPCPECASEELRATVGDAGRPVVACDGCGATFDAPPVSA</sequence>
<evidence type="ECO:0000313" key="4">
    <source>
        <dbReference type="Proteomes" id="UP000199451"/>
    </source>
</evidence>
<organism evidence="3 4">
    <name type="scientific">Halogranum gelatinilyticum</name>
    <dbReference type="NCBI Taxonomy" id="660521"/>
    <lineage>
        <taxon>Archaea</taxon>
        <taxon>Methanobacteriati</taxon>
        <taxon>Methanobacteriota</taxon>
        <taxon>Stenosarchaea group</taxon>
        <taxon>Halobacteria</taxon>
        <taxon>Halobacteriales</taxon>
        <taxon>Haloferacaceae</taxon>
    </lineage>
</organism>
<dbReference type="GO" id="GO:0046872">
    <property type="term" value="F:metal ion binding"/>
    <property type="evidence" value="ECO:0007669"/>
    <property type="project" value="UniProtKB-KW"/>
</dbReference>
<dbReference type="InterPro" id="IPR011051">
    <property type="entry name" value="RmlC_Cupin_sf"/>
</dbReference>
<dbReference type="Proteomes" id="UP000199451">
    <property type="component" value="Unassembled WGS sequence"/>
</dbReference>
<dbReference type="InterPro" id="IPR014710">
    <property type="entry name" value="RmlC-like_jellyroll"/>
</dbReference>
<dbReference type="Gene3D" id="2.60.120.10">
    <property type="entry name" value="Jelly Rolls"/>
    <property type="match status" value="1"/>
</dbReference>
<dbReference type="Pfam" id="PF07883">
    <property type="entry name" value="Cupin_2"/>
    <property type="match status" value="1"/>
</dbReference>
<proteinExistence type="predicted"/>
<name>A0A1G9UTV1_9EURY</name>
<dbReference type="EMBL" id="FNHL01000002">
    <property type="protein sequence ID" value="SDM63309.1"/>
    <property type="molecule type" value="Genomic_DNA"/>
</dbReference>
<reference evidence="4" key="1">
    <citation type="submission" date="2016-10" db="EMBL/GenBank/DDBJ databases">
        <authorList>
            <person name="Varghese N."/>
            <person name="Submissions S."/>
        </authorList>
    </citation>
    <scope>NUCLEOTIDE SEQUENCE [LARGE SCALE GENOMIC DNA]</scope>
    <source>
        <strain evidence="4">CGMCC 1.10119</strain>
    </source>
</reference>
<dbReference type="PANTHER" id="PTHR35848">
    <property type="entry name" value="OXALATE-BINDING PROTEIN"/>
    <property type="match status" value="1"/>
</dbReference>
<dbReference type="PANTHER" id="PTHR35848:SF9">
    <property type="entry name" value="SLL1358 PROTEIN"/>
    <property type="match status" value="1"/>
</dbReference>
<evidence type="ECO:0000313" key="3">
    <source>
        <dbReference type="EMBL" id="SDM63309.1"/>
    </source>
</evidence>
<dbReference type="OrthoDB" id="190812at2157"/>
<gene>
    <name evidence="3" type="ORF">SAMN04487949_2337</name>
</gene>
<accession>A0A1G9UTV1</accession>
<keyword evidence="4" id="KW-1185">Reference proteome</keyword>
<evidence type="ECO:0000259" key="2">
    <source>
        <dbReference type="Pfam" id="PF07883"/>
    </source>
</evidence>
<protein>
    <submittedName>
        <fullName evidence="3">Cupin domain-containing protein</fullName>
    </submittedName>
</protein>
<dbReference type="InterPro" id="IPR013096">
    <property type="entry name" value="Cupin_2"/>
</dbReference>
<dbReference type="SUPFAM" id="SSF51182">
    <property type="entry name" value="RmlC-like cupins"/>
    <property type="match status" value="1"/>
</dbReference>
<keyword evidence="1" id="KW-0479">Metal-binding</keyword>
<feature type="domain" description="Cupin type-2" evidence="2">
    <location>
        <begin position="80"/>
        <end position="149"/>
    </location>
</feature>
<evidence type="ECO:0000256" key="1">
    <source>
        <dbReference type="ARBA" id="ARBA00022723"/>
    </source>
</evidence>